<evidence type="ECO:0000313" key="1">
    <source>
        <dbReference type="EMBL" id="CAJ1967933.1"/>
    </source>
</evidence>
<comment type="caution">
    <text evidence="1">The sequence shown here is derived from an EMBL/GenBank/DDBJ whole genome shotgun (WGS) entry which is preliminary data.</text>
</comment>
<organism evidence="1 2">
    <name type="scientific">Cylindrotheca closterium</name>
    <dbReference type="NCBI Taxonomy" id="2856"/>
    <lineage>
        <taxon>Eukaryota</taxon>
        <taxon>Sar</taxon>
        <taxon>Stramenopiles</taxon>
        <taxon>Ochrophyta</taxon>
        <taxon>Bacillariophyta</taxon>
        <taxon>Bacillariophyceae</taxon>
        <taxon>Bacillariophycidae</taxon>
        <taxon>Bacillariales</taxon>
        <taxon>Bacillariaceae</taxon>
        <taxon>Cylindrotheca</taxon>
    </lineage>
</organism>
<proteinExistence type="predicted"/>
<accession>A0AAD2PXU1</accession>
<reference evidence="1" key="1">
    <citation type="submission" date="2023-08" db="EMBL/GenBank/DDBJ databases">
        <authorList>
            <person name="Audoor S."/>
            <person name="Bilcke G."/>
        </authorList>
    </citation>
    <scope>NUCLEOTIDE SEQUENCE</scope>
</reference>
<protein>
    <submittedName>
        <fullName evidence="1">Uncharacterized protein</fullName>
    </submittedName>
</protein>
<keyword evidence="2" id="KW-1185">Reference proteome</keyword>
<gene>
    <name evidence="1" type="ORF">CYCCA115_LOCUS23006</name>
</gene>
<dbReference type="EMBL" id="CAKOGP040002355">
    <property type="protein sequence ID" value="CAJ1967933.1"/>
    <property type="molecule type" value="Genomic_DNA"/>
</dbReference>
<evidence type="ECO:0000313" key="2">
    <source>
        <dbReference type="Proteomes" id="UP001295423"/>
    </source>
</evidence>
<sequence length="118" mass="14333">MSKSKTKRRSKPKLLKDEEWGEFFPRHERTYIQVTKEMRRKDPLLLYLYWVPHFGKESPIGVYQPPETYVEKRKRIREKHAKQKERLLERTTIAEINAGEQATLIHDFFFAKEKDLIE</sequence>
<dbReference type="Proteomes" id="UP001295423">
    <property type="component" value="Unassembled WGS sequence"/>
</dbReference>
<dbReference type="AlphaFoldDB" id="A0AAD2PXU1"/>
<name>A0AAD2PXU1_9STRA</name>